<gene>
    <name evidence="2" type="ORF">rosag_33590</name>
</gene>
<organism evidence="2 3">
    <name type="scientific">Roseisolibacter agri</name>
    <dbReference type="NCBI Taxonomy" id="2014610"/>
    <lineage>
        <taxon>Bacteria</taxon>
        <taxon>Pseudomonadati</taxon>
        <taxon>Gemmatimonadota</taxon>
        <taxon>Gemmatimonadia</taxon>
        <taxon>Gemmatimonadales</taxon>
        <taxon>Gemmatimonadaceae</taxon>
        <taxon>Roseisolibacter</taxon>
    </lineage>
</organism>
<dbReference type="EMBL" id="BRXS01000005">
    <property type="protein sequence ID" value="GLC26846.1"/>
    <property type="molecule type" value="Genomic_DNA"/>
</dbReference>
<dbReference type="Proteomes" id="UP001161325">
    <property type="component" value="Unassembled WGS sequence"/>
</dbReference>
<evidence type="ECO:0000256" key="1">
    <source>
        <dbReference type="SAM" id="MobiDB-lite"/>
    </source>
</evidence>
<protein>
    <submittedName>
        <fullName evidence="2">Uncharacterized protein</fullName>
    </submittedName>
</protein>
<keyword evidence="3" id="KW-1185">Reference proteome</keyword>
<evidence type="ECO:0000313" key="2">
    <source>
        <dbReference type="EMBL" id="GLC26846.1"/>
    </source>
</evidence>
<proteinExistence type="predicted"/>
<feature type="compositionally biased region" description="Basic and acidic residues" evidence="1">
    <location>
        <begin position="54"/>
        <end position="65"/>
    </location>
</feature>
<feature type="region of interest" description="Disordered" evidence="1">
    <location>
        <begin position="49"/>
        <end position="84"/>
    </location>
</feature>
<dbReference type="AlphaFoldDB" id="A0AA37V7M8"/>
<evidence type="ECO:0000313" key="3">
    <source>
        <dbReference type="Proteomes" id="UP001161325"/>
    </source>
</evidence>
<reference evidence="2" key="1">
    <citation type="submission" date="2022-08" db="EMBL/GenBank/DDBJ databases">
        <title>Draft genome sequencing of Roseisolibacter agri AW1220.</title>
        <authorList>
            <person name="Tobiishi Y."/>
            <person name="Tonouchi A."/>
        </authorList>
    </citation>
    <scope>NUCLEOTIDE SEQUENCE</scope>
    <source>
        <strain evidence="2">AW1220</strain>
    </source>
</reference>
<name>A0AA37V7M8_9BACT</name>
<comment type="caution">
    <text evidence="2">The sequence shown here is derived from an EMBL/GenBank/DDBJ whole genome shotgun (WGS) entry which is preliminary data.</text>
</comment>
<sequence>MRTLLVILSSYLTLQFGSGAPDLFAYWGMRMLRMMRMLLIAPRGGDAPCASRGDPFDPLHPEHPQPLHKPQGSRAPEPQRRLTAPETRVSCVIAASRYVRFAVPSMIGSLVE</sequence>
<accession>A0AA37V7M8</accession>